<keyword evidence="1" id="KW-1185">Reference proteome</keyword>
<accession>A0A1I8BG58</accession>
<reference evidence="2" key="1">
    <citation type="submission" date="2016-11" db="UniProtKB">
        <authorList>
            <consortium name="WormBaseParasite"/>
        </authorList>
    </citation>
    <scope>IDENTIFICATION</scope>
</reference>
<dbReference type="WBParaSite" id="MhA1_Contig213.frz3.gene3">
    <property type="protein sequence ID" value="MhA1_Contig213.frz3.gene3"/>
    <property type="gene ID" value="MhA1_Contig213.frz3.gene3"/>
</dbReference>
<dbReference type="AlphaFoldDB" id="A0A1I8BG58"/>
<proteinExistence type="predicted"/>
<dbReference type="Proteomes" id="UP000095281">
    <property type="component" value="Unplaced"/>
</dbReference>
<evidence type="ECO:0000313" key="1">
    <source>
        <dbReference type="Proteomes" id="UP000095281"/>
    </source>
</evidence>
<organism evidence="1 2">
    <name type="scientific">Meloidogyne hapla</name>
    <name type="common">Root-knot nematode worm</name>
    <dbReference type="NCBI Taxonomy" id="6305"/>
    <lineage>
        <taxon>Eukaryota</taxon>
        <taxon>Metazoa</taxon>
        <taxon>Ecdysozoa</taxon>
        <taxon>Nematoda</taxon>
        <taxon>Chromadorea</taxon>
        <taxon>Rhabditida</taxon>
        <taxon>Tylenchina</taxon>
        <taxon>Tylenchomorpha</taxon>
        <taxon>Tylenchoidea</taxon>
        <taxon>Meloidogynidae</taxon>
        <taxon>Meloidogyninae</taxon>
        <taxon>Meloidogyne</taxon>
    </lineage>
</organism>
<sequence>MACQEIESGCLKEQIEQMRRILEGVEANDDNSLKELLEKTFKEVKGMLLYNTTILTFKNLVTTTGLPHHANTFVDPFRNSYLKTWSDPFMPSNASELDPFENIGRGPLVSKSKEGEIETNTKNFATFDKFTNF</sequence>
<name>A0A1I8BG58_MELHA</name>
<evidence type="ECO:0000313" key="2">
    <source>
        <dbReference type="WBParaSite" id="MhA1_Contig213.frz3.gene3"/>
    </source>
</evidence>
<protein>
    <submittedName>
        <fullName evidence="2">Uncharacterized protein</fullName>
    </submittedName>
</protein>